<evidence type="ECO:0008006" key="5">
    <source>
        <dbReference type="Google" id="ProtNLM"/>
    </source>
</evidence>
<dbReference type="Proteomes" id="UP000190852">
    <property type="component" value="Unassembled WGS sequence"/>
</dbReference>
<dbReference type="EMBL" id="FUYQ01000023">
    <property type="protein sequence ID" value="SKB77954.1"/>
    <property type="molecule type" value="Genomic_DNA"/>
</dbReference>
<feature type="compositionally biased region" description="Basic and acidic residues" evidence="1">
    <location>
        <begin position="100"/>
        <end position="111"/>
    </location>
</feature>
<dbReference type="AlphaFoldDB" id="A0A1T5E251"/>
<sequence>MKKLIGLFLILFLSSTVLIAQENRTAKRGADMKAMQERMISELKLDEKQAAEYQKISDEFRSKMQSEREKMGGDRQAMFEKMKTLRAERDEKLKAVLSEEQFKQLQEKEKQMQGNRGPRGGR</sequence>
<organism evidence="3 4">
    <name type="scientific">Parabacteroides chartae</name>
    <dbReference type="NCBI Taxonomy" id="1037355"/>
    <lineage>
        <taxon>Bacteria</taxon>
        <taxon>Pseudomonadati</taxon>
        <taxon>Bacteroidota</taxon>
        <taxon>Bacteroidia</taxon>
        <taxon>Bacteroidales</taxon>
        <taxon>Tannerellaceae</taxon>
        <taxon>Parabacteroides</taxon>
    </lineage>
</organism>
<proteinExistence type="predicted"/>
<keyword evidence="4" id="KW-1185">Reference proteome</keyword>
<name>A0A1T5E251_9BACT</name>
<gene>
    <name evidence="3" type="ORF">SAMN05660349_02739</name>
</gene>
<feature type="chain" id="PRO_5012527138" description="LTXXQ motif family protein" evidence="2">
    <location>
        <begin position="20"/>
        <end position="122"/>
    </location>
</feature>
<accession>A0A1T5E251</accession>
<dbReference type="RefSeq" id="WP_079684162.1">
    <property type="nucleotide sequence ID" value="NZ_FUYQ01000023.1"/>
</dbReference>
<keyword evidence="2" id="KW-0732">Signal</keyword>
<evidence type="ECO:0000313" key="3">
    <source>
        <dbReference type="EMBL" id="SKB77954.1"/>
    </source>
</evidence>
<feature type="signal peptide" evidence="2">
    <location>
        <begin position="1"/>
        <end position="19"/>
    </location>
</feature>
<evidence type="ECO:0000256" key="2">
    <source>
        <dbReference type="SAM" id="SignalP"/>
    </source>
</evidence>
<feature type="region of interest" description="Disordered" evidence="1">
    <location>
        <begin position="100"/>
        <end position="122"/>
    </location>
</feature>
<reference evidence="4" key="1">
    <citation type="submission" date="2017-02" db="EMBL/GenBank/DDBJ databases">
        <authorList>
            <person name="Varghese N."/>
            <person name="Submissions S."/>
        </authorList>
    </citation>
    <scope>NUCLEOTIDE SEQUENCE [LARGE SCALE GENOMIC DNA]</scope>
    <source>
        <strain evidence="4">DSM 24967</strain>
    </source>
</reference>
<evidence type="ECO:0000256" key="1">
    <source>
        <dbReference type="SAM" id="MobiDB-lite"/>
    </source>
</evidence>
<protein>
    <recommendedName>
        <fullName evidence="5">LTXXQ motif family protein</fullName>
    </recommendedName>
</protein>
<evidence type="ECO:0000313" key="4">
    <source>
        <dbReference type="Proteomes" id="UP000190852"/>
    </source>
</evidence>